<keyword evidence="4" id="KW-0106">Calcium</keyword>
<evidence type="ECO:0000256" key="7">
    <source>
        <dbReference type="ARBA" id="ARBA00023136"/>
    </source>
</evidence>
<gene>
    <name evidence="8" type="ORF">Z043_116052</name>
</gene>
<proteinExistence type="predicted"/>
<evidence type="ECO:0000313" key="8">
    <source>
        <dbReference type="EMBL" id="KPP65525.1"/>
    </source>
</evidence>
<dbReference type="Proteomes" id="UP000034805">
    <property type="component" value="Unassembled WGS sequence"/>
</dbReference>
<keyword evidence="6" id="KW-1133">Transmembrane helix</keyword>
<evidence type="ECO:0000313" key="9">
    <source>
        <dbReference type="Proteomes" id="UP000034805"/>
    </source>
</evidence>
<dbReference type="GO" id="GO:0030057">
    <property type="term" value="C:desmosome"/>
    <property type="evidence" value="ECO:0007669"/>
    <property type="project" value="TreeGrafter"/>
</dbReference>
<comment type="caution">
    <text evidence="8">The sequence shown here is derived from an EMBL/GenBank/DDBJ whole genome shotgun (WGS) entry which is preliminary data.</text>
</comment>
<accession>A0A0P7WPA1</accession>
<protein>
    <recommendedName>
        <fullName evidence="10">Cadherin domain-containing protein</fullName>
    </recommendedName>
</protein>
<sequence>MASGQVIPGGSSWVQQGSLHRGNLSGSQNIHIVDGQGASGLVVQAGTSGLTQGVLQADPDTQPMYVVDGVQNLKSVMMAMLLTHNFYTLVIRSMDMAGAPKGNSSTGTVEVIILHINDNLSTLEKDQYENTAHAEVLRLKAFDKDLENTENWLADFTIVSGNNNIFSIETNPKTKGVILMLYKVHSSVHVHFVCFYLKGRIVQHALHSKSCSSAILKPHGSLWPGSFKVTLEIKDKQGMVCPDKQVLQLDHQRSTGIFCQVFIPRHWNPASGLFGIISGAPAAAVLPQLSVF</sequence>
<organism evidence="8 9">
    <name type="scientific">Scleropages formosus</name>
    <name type="common">Asian bonytongue</name>
    <name type="synonym">Osteoglossum formosum</name>
    <dbReference type="NCBI Taxonomy" id="113540"/>
    <lineage>
        <taxon>Eukaryota</taxon>
        <taxon>Metazoa</taxon>
        <taxon>Chordata</taxon>
        <taxon>Craniata</taxon>
        <taxon>Vertebrata</taxon>
        <taxon>Euteleostomi</taxon>
        <taxon>Actinopterygii</taxon>
        <taxon>Neopterygii</taxon>
        <taxon>Teleostei</taxon>
        <taxon>Osteoglossocephala</taxon>
        <taxon>Osteoglossomorpha</taxon>
        <taxon>Osteoglossiformes</taxon>
        <taxon>Osteoglossidae</taxon>
        <taxon>Scleropages</taxon>
    </lineage>
</organism>
<dbReference type="EMBL" id="JARO02006253">
    <property type="protein sequence ID" value="KPP65525.1"/>
    <property type="molecule type" value="Genomic_DNA"/>
</dbReference>
<keyword evidence="3" id="KW-0677">Repeat</keyword>
<name>A0A0P7WPA1_SCLFO</name>
<evidence type="ECO:0000256" key="5">
    <source>
        <dbReference type="ARBA" id="ARBA00022889"/>
    </source>
</evidence>
<evidence type="ECO:0000256" key="2">
    <source>
        <dbReference type="ARBA" id="ARBA00022692"/>
    </source>
</evidence>
<dbReference type="PANTHER" id="PTHR24025">
    <property type="entry name" value="DESMOGLEIN FAMILY MEMBER"/>
    <property type="match status" value="1"/>
</dbReference>
<dbReference type="GO" id="GO:0098609">
    <property type="term" value="P:cell-cell adhesion"/>
    <property type="evidence" value="ECO:0007669"/>
    <property type="project" value="TreeGrafter"/>
</dbReference>
<comment type="subcellular location">
    <subcellularLocation>
        <location evidence="1">Membrane</location>
    </subcellularLocation>
</comment>
<evidence type="ECO:0000256" key="1">
    <source>
        <dbReference type="ARBA" id="ARBA00004370"/>
    </source>
</evidence>
<evidence type="ECO:0000256" key="6">
    <source>
        <dbReference type="ARBA" id="ARBA00022989"/>
    </source>
</evidence>
<dbReference type="AlphaFoldDB" id="A0A0P7WPA1"/>
<dbReference type="PANTHER" id="PTHR24025:SF1">
    <property type="entry name" value="DESMOGLEIN-2"/>
    <property type="match status" value="1"/>
</dbReference>
<dbReference type="Gene3D" id="2.60.40.60">
    <property type="entry name" value="Cadherins"/>
    <property type="match status" value="1"/>
</dbReference>
<keyword evidence="2" id="KW-0812">Transmembrane</keyword>
<reference evidence="8 9" key="1">
    <citation type="submission" date="2015-08" db="EMBL/GenBank/DDBJ databases">
        <title>The genome of the Asian arowana (Scleropages formosus).</title>
        <authorList>
            <person name="Tan M.H."/>
            <person name="Gan H.M."/>
            <person name="Croft L.J."/>
            <person name="Austin C.M."/>
        </authorList>
    </citation>
    <scope>NUCLEOTIDE SEQUENCE [LARGE SCALE GENOMIC DNA]</scope>
    <source>
        <strain evidence="8">Aro1</strain>
    </source>
</reference>
<evidence type="ECO:0000256" key="3">
    <source>
        <dbReference type="ARBA" id="ARBA00022737"/>
    </source>
</evidence>
<dbReference type="InterPro" id="IPR050971">
    <property type="entry name" value="Cadherin-domain_protein"/>
</dbReference>
<dbReference type="CDD" id="cd11304">
    <property type="entry name" value="Cadherin_repeat"/>
    <property type="match status" value="1"/>
</dbReference>
<dbReference type="GO" id="GO:0016020">
    <property type="term" value="C:membrane"/>
    <property type="evidence" value="ECO:0007669"/>
    <property type="project" value="UniProtKB-SubCell"/>
</dbReference>
<dbReference type="GO" id="GO:0005509">
    <property type="term" value="F:calcium ion binding"/>
    <property type="evidence" value="ECO:0007669"/>
    <property type="project" value="TreeGrafter"/>
</dbReference>
<keyword evidence="7" id="KW-0472">Membrane</keyword>
<evidence type="ECO:0008006" key="10">
    <source>
        <dbReference type="Google" id="ProtNLM"/>
    </source>
</evidence>
<evidence type="ECO:0000256" key="4">
    <source>
        <dbReference type="ARBA" id="ARBA00022837"/>
    </source>
</evidence>
<keyword evidence="5" id="KW-0130">Cell adhesion</keyword>